<feature type="compositionally biased region" description="Basic residues" evidence="1">
    <location>
        <begin position="298"/>
        <end position="311"/>
    </location>
</feature>
<dbReference type="EMBL" id="BJWL01000057">
    <property type="protein sequence ID" value="GFS28868.1"/>
    <property type="molecule type" value="Genomic_DNA"/>
</dbReference>
<organism evidence="2 3">
    <name type="scientific">Actinidia rufa</name>
    <dbReference type="NCBI Taxonomy" id="165716"/>
    <lineage>
        <taxon>Eukaryota</taxon>
        <taxon>Viridiplantae</taxon>
        <taxon>Streptophyta</taxon>
        <taxon>Embryophyta</taxon>
        <taxon>Tracheophyta</taxon>
        <taxon>Spermatophyta</taxon>
        <taxon>Magnoliopsida</taxon>
        <taxon>eudicotyledons</taxon>
        <taxon>Gunneridae</taxon>
        <taxon>Pentapetalae</taxon>
        <taxon>asterids</taxon>
        <taxon>Ericales</taxon>
        <taxon>Actinidiaceae</taxon>
        <taxon>Actinidia</taxon>
    </lineage>
</organism>
<gene>
    <name evidence="2" type="ORF">Acr_00g0004370</name>
</gene>
<name>A0A7J0D827_9ERIC</name>
<dbReference type="Proteomes" id="UP000585474">
    <property type="component" value="Unassembled WGS sequence"/>
</dbReference>
<keyword evidence="3" id="KW-1185">Reference proteome</keyword>
<sequence>MTYDTEFSCLPSTTSNHKLQELAMGKIIGGEDLRHRLFNHGLETLPSPSLAHLPNHGMNSARIPPFCGIEEATFVPAHVSLRRIRSGHPTLQKEKPIFPSRNIAEIAMAGGVEAEPEKAAITERVDRTEASTEAALIPEASPALESTQSWENGPCAGESPAPTFPRSSLICKTCNGNPWSFNHFAQQSVLFLVTSIQFGTAPPMFMATPYVQFGEVLAPLYDSRPVSQRPILFAPPAATSVPTPVLKTTQRQPCTINSKKATPIKPIHKPASKTAVTSSTPLCRAVIPPSKLVPHQQARMKKQGSKPVSRRLGHDPRRLRNNGSPRQSSFLWVELAEVFLPSPISKAAENRLAYWSHSRSESVLLHQSIACPLPLLAGYRLLLRLLYGFFQLLLWLNYPRLLLSLLFCQTACPLFTAGYSLLLADQVKPVCLASFPFTPSAKSSTLEFNFCETGTLTEGGVVFEMKCCSKLIPEVWHSLEQCPGRSDWAGLCLRRRIDFKLVSHWVIPKTALIVAAAPTGFDGNESAFYFYVEILSASLNIGMAKRNDIVSNRSGNPFFIGVDRELRKESYFTLSSPADSSSLEGLGPLTWEMETVVGDLSGHIRLEELAVDGLKWLASFVVDENVCSAFVNFADDVGPGAEPKRAGPVPLVVLYHAGEGFKYPFGEKVKNDQTTLTARKGGSRVARGPSRHSTAVGTSLAGDRRHWLMAVRTTGTVIFLRWGDRDSCSPNLSPRAGILKQAPTSLRCSARSDDSTAGKRESSVIGSIISIMEMLCRRASLAVSSFARDSTGTKDLNGIEELSRCYLKNEETTTERERVKGLDFPLCHYLAQHICREQEHIQVSYEVESDLAALAALTTETKERSKIRRPKSRRFSRRNKRRPVARPSPKKNFLGEARKHSCAPLHSPSILYRLLVPSASA</sequence>
<evidence type="ECO:0000256" key="1">
    <source>
        <dbReference type="SAM" id="MobiDB-lite"/>
    </source>
</evidence>
<feature type="region of interest" description="Disordered" evidence="1">
    <location>
        <begin position="862"/>
        <end position="898"/>
    </location>
</feature>
<protein>
    <submittedName>
        <fullName evidence="2">Uncharacterized protein</fullName>
    </submittedName>
</protein>
<dbReference type="AlphaFoldDB" id="A0A7J0D827"/>
<reference evidence="3" key="1">
    <citation type="submission" date="2019-07" db="EMBL/GenBank/DDBJ databases">
        <title>De Novo Assembly of kiwifruit Actinidia rufa.</title>
        <authorList>
            <person name="Sugita-Konishi S."/>
            <person name="Sato K."/>
            <person name="Mori E."/>
            <person name="Abe Y."/>
            <person name="Kisaki G."/>
            <person name="Hamano K."/>
            <person name="Suezawa K."/>
            <person name="Otani M."/>
            <person name="Fukuda T."/>
            <person name="Manabe T."/>
            <person name="Gomi K."/>
            <person name="Tabuchi M."/>
            <person name="Akimitsu K."/>
            <person name="Kataoka I."/>
        </authorList>
    </citation>
    <scope>NUCLEOTIDE SEQUENCE [LARGE SCALE GENOMIC DNA]</scope>
    <source>
        <strain evidence="3">cv. Fuchu</strain>
    </source>
</reference>
<evidence type="ECO:0000313" key="2">
    <source>
        <dbReference type="EMBL" id="GFS28868.1"/>
    </source>
</evidence>
<proteinExistence type="predicted"/>
<feature type="region of interest" description="Disordered" evidence="1">
    <location>
        <begin position="294"/>
        <end position="323"/>
    </location>
</feature>
<feature type="compositionally biased region" description="Basic residues" evidence="1">
    <location>
        <begin position="865"/>
        <end position="884"/>
    </location>
</feature>
<evidence type="ECO:0000313" key="3">
    <source>
        <dbReference type="Proteomes" id="UP000585474"/>
    </source>
</evidence>
<dbReference type="OrthoDB" id="1748237at2759"/>
<comment type="caution">
    <text evidence="2">The sequence shown here is derived from an EMBL/GenBank/DDBJ whole genome shotgun (WGS) entry which is preliminary data.</text>
</comment>
<accession>A0A7J0D827</accession>